<reference evidence="3 4" key="1">
    <citation type="journal article" date="2006" name="Nat. Biotechnol.">
        <title>Complete genome of the mutualistic, N2-fixing grass endophyte Azoarcus sp. strain BH72.</title>
        <authorList>
            <person name="Krause A."/>
            <person name="Ramakumar A."/>
            <person name="Bartels D."/>
            <person name="Battistoni F."/>
            <person name="Bekel T."/>
            <person name="Boch J."/>
            <person name="Boehm M."/>
            <person name="Friedrich F."/>
            <person name="Hurek T."/>
            <person name="Krause L."/>
            <person name="Linke B."/>
            <person name="McHardy A.C."/>
            <person name="Sarkar A."/>
            <person name="Schneiker S."/>
            <person name="Syed A.A."/>
            <person name="Thauer R."/>
            <person name="Vorhoelter F.-J."/>
            <person name="Weidner S."/>
            <person name="Puehler A."/>
            <person name="Reinhold-Hurek B."/>
            <person name="Kaiser O."/>
            <person name="Goesmann A."/>
        </authorList>
    </citation>
    <scope>NUCLEOTIDE SEQUENCE [LARGE SCALE GENOMIC DNA]</scope>
    <source>
        <strain evidence="3 4">BH72</strain>
    </source>
</reference>
<dbReference type="InterPro" id="IPR005702">
    <property type="entry name" value="Wzc-like_C"/>
</dbReference>
<keyword evidence="1" id="KW-0547">Nucleotide-binding</keyword>
<dbReference type="GO" id="GO:0004714">
    <property type="term" value="F:transmembrane receptor protein tyrosine kinase activity"/>
    <property type="evidence" value="ECO:0007669"/>
    <property type="project" value="UniProtKB-EC"/>
</dbReference>
<dbReference type="AlphaFoldDB" id="A1K7Q2"/>
<dbReference type="KEGG" id="azo:azo2240"/>
<dbReference type="eggNOG" id="COG0489">
    <property type="taxonomic scope" value="Bacteria"/>
</dbReference>
<dbReference type="InterPro" id="IPR037257">
    <property type="entry name" value="T2SS_E_N_sf"/>
</dbReference>
<dbReference type="Proteomes" id="UP000002588">
    <property type="component" value="Chromosome"/>
</dbReference>
<evidence type="ECO:0000256" key="2">
    <source>
        <dbReference type="ARBA" id="ARBA00022840"/>
    </source>
</evidence>
<evidence type="ECO:0000256" key="1">
    <source>
        <dbReference type="ARBA" id="ARBA00022741"/>
    </source>
</evidence>
<name>A1K7Q2_AZOSB</name>
<dbReference type="SUPFAM" id="SSF160246">
    <property type="entry name" value="EspE N-terminal domain-like"/>
    <property type="match status" value="1"/>
</dbReference>
<evidence type="ECO:0000313" key="3">
    <source>
        <dbReference type="EMBL" id="CAL94857.1"/>
    </source>
</evidence>
<dbReference type="SUPFAM" id="SSF52540">
    <property type="entry name" value="P-loop containing nucleoside triphosphate hydrolases"/>
    <property type="match status" value="1"/>
</dbReference>
<protein>
    <submittedName>
        <fullName evidence="3">Tyrosine-protein kinase</fullName>
        <ecNumber evidence="3">2.7.10.1</ecNumber>
    </submittedName>
</protein>
<dbReference type="PANTHER" id="PTHR32309:SF31">
    <property type="entry name" value="CAPSULAR EXOPOLYSACCHARIDE FAMILY"/>
    <property type="match status" value="1"/>
</dbReference>
<dbReference type="HOGENOM" id="CLU_052027_2_1_4"/>
<keyword evidence="3" id="KW-0808">Transferase</keyword>
<dbReference type="InterPro" id="IPR050445">
    <property type="entry name" value="Bact_polysacc_biosynth/exp"/>
</dbReference>
<organism evidence="3 4">
    <name type="scientific">Azoarcus sp. (strain BH72)</name>
    <dbReference type="NCBI Taxonomy" id="418699"/>
    <lineage>
        <taxon>Bacteria</taxon>
        <taxon>Pseudomonadati</taxon>
        <taxon>Pseudomonadota</taxon>
        <taxon>Betaproteobacteria</taxon>
        <taxon>Rhodocyclales</taxon>
        <taxon>Zoogloeaceae</taxon>
        <taxon>Azoarcus</taxon>
    </lineage>
</organism>
<dbReference type="OrthoDB" id="9808257at2"/>
<keyword evidence="2" id="KW-0067">ATP-binding</keyword>
<evidence type="ECO:0000313" key="4">
    <source>
        <dbReference type="Proteomes" id="UP000002588"/>
    </source>
</evidence>
<dbReference type="Gene3D" id="3.40.50.300">
    <property type="entry name" value="P-loop containing nucleotide triphosphate hydrolases"/>
    <property type="match status" value="1"/>
</dbReference>
<dbReference type="RefSeq" id="WP_011765971.1">
    <property type="nucleotide sequence ID" value="NC_008702.1"/>
</dbReference>
<dbReference type="CDD" id="cd05387">
    <property type="entry name" value="BY-kinase"/>
    <property type="match status" value="1"/>
</dbReference>
<dbReference type="NCBIfam" id="TIGR03029">
    <property type="entry name" value="EpsG"/>
    <property type="match status" value="1"/>
</dbReference>
<accession>A1K7Q2</accession>
<dbReference type="PANTHER" id="PTHR32309">
    <property type="entry name" value="TYROSINE-PROTEIN KINASE"/>
    <property type="match status" value="1"/>
</dbReference>
<dbReference type="InterPro" id="IPR027417">
    <property type="entry name" value="P-loop_NTPase"/>
</dbReference>
<proteinExistence type="predicted"/>
<dbReference type="KEGG" id="aoa:dqs_2373"/>
<dbReference type="EC" id="2.7.10.1" evidence="3"/>
<gene>
    <name evidence="3" type="primary">wzc1</name>
    <name evidence="3" type="ordered locus">azo2240</name>
</gene>
<dbReference type="NCBIfam" id="TIGR01007">
    <property type="entry name" value="eps_fam"/>
    <property type="match status" value="1"/>
</dbReference>
<dbReference type="STRING" id="62928.azo2240"/>
<dbReference type="InterPro" id="IPR017479">
    <property type="entry name" value="Tyr_kinase_chain_length_EpsG"/>
</dbReference>
<keyword evidence="3" id="KW-0418">Kinase</keyword>
<sequence>MNAPHKLPPQPQERPIGAILVESGRLRAEDAERVLRLQRERGLRFGDAARELRLVDDEDVAFALAHQFDYPYVAWGKSAIHDAVVAAYQPFGDAVEALRGLRTQLMLRWLGDPAARRRLAVVSPTRGDGRSWTAANLAVVFSQLGERTLLVDADLRRPAQHRLFGLPNGSGLGTLLAGRSGGESIRRVDGLVNLSVLPAGPQPPNPLELLSRLPFPALLDRLGVQFDVVIIDTPAAEQGADAELIAARAGAACVLARQNASATRPLVQLAERLRAASVNVVGSVLNAY</sequence>
<keyword evidence="4" id="KW-1185">Reference proteome</keyword>
<dbReference type="EMBL" id="AM406670">
    <property type="protein sequence ID" value="CAL94857.1"/>
    <property type="molecule type" value="Genomic_DNA"/>
</dbReference>
<dbReference type="GO" id="GO:0005524">
    <property type="term" value="F:ATP binding"/>
    <property type="evidence" value="ECO:0007669"/>
    <property type="project" value="UniProtKB-KW"/>
</dbReference>